<feature type="region of interest" description="Disordered" evidence="1">
    <location>
        <begin position="1"/>
        <end position="25"/>
    </location>
</feature>
<proteinExistence type="predicted"/>
<name>A0A6J4KGI2_9CHLR</name>
<organism evidence="2">
    <name type="scientific">uncultured Chloroflexota bacterium</name>
    <dbReference type="NCBI Taxonomy" id="166587"/>
    <lineage>
        <taxon>Bacteria</taxon>
        <taxon>Bacillati</taxon>
        <taxon>Chloroflexota</taxon>
        <taxon>environmental samples</taxon>
    </lineage>
</organism>
<accession>A0A6J4KGI2</accession>
<reference evidence="2" key="1">
    <citation type="submission" date="2020-02" db="EMBL/GenBank/DDBJ databases">
        <authorList>
            <person name="Meier V. D."/>
        </authorList>
    </citation>
    <scope>NUCLEOTIDE SEQUENCE</scope>
    <source>
        <strain evidence="2">AVDCRST_MAG77</strain>
    </source>
</reference>
<gene>
    <name evidence="2" type="ORF">AVDCRST_MAG77-6043</name>
</gene>
<sequence length="57" mass="5698">VLGGGSGRTRLARAAAAAGDPGRPAGWCAPGAPGHGRTVVGRGPLRHPGFGLWLWTL</sequence>
<feature type="compositionally biased region" description="Low complexity" evidence="1">
    <location>
        <begin position="8"/>
        <end position="25"/>
    </location>
</feature>
<dbReference type="EMBL" id="CADCTC010000314">
    <property type="protein sequence ID" value="CAA9305339.1"/>
    <property type="molecule type" value="Genomic_DNA"/>
</dbReference>
<dbReference type="AlphaFoldDB" id="A0A6J4KGI2"/>
<evidence type="ECO:0000313" key="2">
    <source>
        <dbReference type="EMBL" id="CAA9305339.1"/>
    </source>
</evidence>
<feature type="non-terminal residue" evidence="2">
    <location>
        <position position="57"/>
    </location>
</feature>
<feature type="non-terminal residue" evidence="2">
    <location>
        <position position="1"/>
    </location>
</feature>
<protein>
    <submittedName>
        <fullName evidence="2">Uncharacterized protein</fullName>
    </submittedName>
</protein>
<evidence type="ECO:0000256" key="1">
    <source>
        <dbReference type="SAM" id="MobiDB-lite"/>
    </source>
</evidence>